<evidence type="ECO:0000313" key="3">
    <source>
        <dbReference type="Proteomes" id="UP001604336"/>
    </source>
</evidence>
<keyword evidence="3" id="KW-1185">Reference proteome</keyword>
<organism evidence="2 3">
    <name type="scientific">Abeliophyllum distichum</name>
    <dbReference type="NCBI Taxonomy" id="126358"/>
    <lineage>
        <taxon>Eukaryota</taxon>
        <taxon>Viridiplantae</taxon>
        <taxon>Streptophyta</taxon>
        <taxon>Embryophyta</taxon>
        <taxon>Tracheophyta</taxon>
        <taxon>Spermatophyta</taxon>
        <taxon>Magnoliopsida</taxon>
        <taxon>eudicotyledons</taxon>
        <taxon>Gunneridae</taxon>
        <taxon>Pentapetalae</taxon>
        <taxon>asterids</taxon>
        <taxon>lamiids</taxon>
        <taxon>Lamiales</taxon>
        <taxon>Oleaceae</taxon>
        <taxon>Forsythieae</taxon>
        <taxon>Abeliophyllum</taxon>
    </lineage>
</organism>
<reference evidence="3" key="1">
    <citation type="submission" date="2024-07" db="EMBL/GenBank/DDBJ databases">
        <title>Two chromosome-level genome assemblies of Korean endemic species Abeliophyllum distichum and Forsythia ovata (Oleaceae).</title>
        <authorList>
            <person name="Jang H."/>
        </authorList>
    </citation>
    <scope>NUCLEOTIDE SEQUENCE [LARGE SCALE GENOMIC DNA]</scope>
</reference>
<gene>
    <name evidence="2" type="ORF">Adt_20834</name>
</gene>
<feature type="region of interest" description="Disordered" evidence="1">
    <location>
        <begin position="42"/>
        <end position="67"/>
    </location>
</feature>
<feature type="compositionally biased region" description="Acidic residues" evidence="1">
    <location>
        <begin position="134"/>
        <end position="143"/>
    </location>
</feature>
<accession>A0ABD1SXR5</accession>
<feature type="region of interest" description="Disordered" evidence="1">
    <location>
        <begin position="127"/>
        <end position="148"/>
    </location>
</feature>
<proteinExistence type="predicted"/>
<evidence type="ECO:0000313" key="2">
    <source>
        <dbReference type="EMBL" id="KAL2505213.1"/>
    </source>
</evidence>
<sequence length="211" mass="24442">MWERLGSASKSPKLEKFVAEEPIPKWERFVSSSKSPKLEKLAFEEPSPKWESTNKSSKLEKLAFEEPSPKWERLCSASKSPKSEKLAFEEPSPKWERLGSMAILQKQYLDELKMELEACQYYDRSNVRKQKDDEGTDADEDSLPDLKQISEDADNMSKVLMSCKKRKLFEAMEIAKERKQANISLLKGRKKKIDEDAEMWINLQPTSKIFG</sequence>
<protein>
    <submittedName>
        <fullName evidence="2">Uncharacterized protein</fullName>
    </submittedName>
</protein>
<dbReference type="Proteomes" id="UP001604336">
    <property type="component" value="Unassembled WGS sequence"/>
</dbReference>
<comment type="caution">
    <text evidence="2">The sequence shown here is derived from an EMBL/GenBank/DDBJ whole genome shotgun (WGS) entry which is preliminary data.</text>
</comment>
<name>A0ABD1SXR5_9LAMI</name>
<feature type="compositionally biased region" description="Basic and acidic residues" evidence="1">
    <location>
        <begin position="57"/>
        <end position="67"/>
    </location>
</feature>
<dbReference type="AlphaFoldDB" id="A0ABD1SXR5"/>
<evidence type="ECO:0000256" key="1">
    <source>
        <dbReference type="SAM" id="MobiDB-lite"/>
    </source>
</evidence>
<dbReference type="EMBL" id="JBFOLK010000006">
    <property type="protein sequence ID" value="KAL2505213.1"/>
    <property type="molecule type" value="Genomic_DNA"/>
</dbReference>